<dbReference type="EMBL" id="CP006905">
    <property type="protein sequence ID" value="AIY82701.1"/>
    <property type="molecule type" value="Genomic_DNA"/>
</dbReference>
<dbReference type="InterPro" id="IPR043682">
    <property type="entry name" value="RqcH_bacterial"/>
</dbReference>
<dbReference type="Gene3D" id="2.30.310.10">
    <property type="entry name" value="ibrinogen binding protein from staphylococcus aureus domain"/>
    <property type="match status" value="1"/>
</dbReference>
<dbReference type="GO" id="GO:0072344">
    <property type="term" value="P:rescue of stalled ribosome"/>
    <property type="evidence" value="ECO:0007669"/>
    <property type="project" value="UniProtKB-UniRule"/>
</dbReference>
<evidence type="ECO:0000256" key="4">
    <source>
        <dbReference type="ARBA" id="ARBA00022917"/>
    </source>
</evidence>
<dbReference type="HOGENOM" id="CLU_022481_2_1_9"/>
<comment type="similarity">
    <text evidence="5">Belongs to the NEMF family.</text>
</comment>
<dbReference type="OrthoDB" id="9766163at2"/>
<dbReference type="RefSeq" id="WP_039315819.1">
    <property type="nucleotide sequence ID" value="NZ_CP006905.1"/>
</dbReference>
<evidence type="ECO:0000256" key="1">
    <source>
        <dbReference type="ARBA" id="ARBA00022555"/>
    </source>
</evidence>
<dbReference type="Proteomes" id="UP000030635">
    <property type="component" value="Chromosome"/>
</dbReference>
<sequence length="577" mass="67712">MALDGIFLNNLITDLKEYLVDSKIDKINQPEKDEIILSLRKNRTNFKLLISASSQFSRMHITNMQKENPLKAPLYLMVLRKYLVSGIITDVTQKSNDRIVTLHISSRDELGFDSKYSLIVEIMGRHSNITLVRERDMKVMESIKHITPDINSFRVLYPGVTYVYPPESLKLNPFNFSKDELINAIKDYNNIIDENFFFKNFTGISKPLSKELYFNLSNFNYNLKEEERLYKFVTNLFENIKNNPSFYIYVDNNGIFKDFHSLDFKTFDEKYTKLHYSNPSEMLDKFYYMRDKQERLHYRSQDLQKLIHTNIERCNKKEKILNNTLEDCSKKDFYKVNGDLLTSYVYSFKKGDSSVVVQNFYDENLENVEIKINPNKTPSENIQIYYKKYNKLKKAEEEAYIQLEKNEMELEYLNSVLTNILNAESYDEIEEIKKELMETGYLRFKKSSLKKKSKSKPLHFVSSEGIDIYVGKNNLQNDHLSLKFANKNYIWMHAKDMPGSHVIICSTELLDKTIEEAAVLAAYYSKAKNTSKVPIDYTLVKNLKKPNGAKPGMVIYHTNWSMLAEPKNLSKLDIKKL</sequence>
<comment type="subunit">
    <text evidence="5">Associates with stalled 50S ribosomal subunits. Binds to RqcP.</text>
</comment>
<dbReference type="Pfam" id="PF05670">
    <property type="entry name" value="NFACT-R_1"/>
    <property type="match status" value="1"/>
</dbReference>
<keyword evidence="4 5" id="KW-0648">Protein biosynthesis</keyword>
<dbReference type="HAMAP" id="MF_00844_B">
    <property type="entry name" value="RqcH_B"/>
    <property type="match status" value="1"/>
</dbReference>
<accession>A0A0A7FV52</accession>
<evidence type="ECO:0000259" key="6">
    <source>
        <dbReference type="Pfam" id="PF05670"/>
    </source>
</evidence>
<dbReference type="GO" id="GO:0019843">
    <property type="term" value="F:rRNA binding"/>
    <property type="evidence" value="ECO:0007669"/>
    <property type="project" value="UniProtKB-UniRule"/>
</dbReference>
<dbReference type="GO" id="GO:0000049">
    <property type="term" value="F:tRNA binding"/>
    <property type="evidence" value="ECO:0007669"/>
    <property type="project" value="UniProtKB-UniRule"/>
</dbReference>
<dbReference type="FunFam" id="2.30.310.10:FF:000004">
    <property type="entry name" value="Fibronectin-binding protein A"/>
    <property type="match status" value="1"/>
</dbReference>
<evidence type="ECO:0000256" key="5">
    <source>
        <dbReference type="HAMAP-Rule" id="MF_00844"/>
    </source>
</evidence>
<comment type="function">
    <text evidence="5">Key component of the ribosome quality control system (RQC), a ribosome-associated complex that mediates the extraction of incompletely synthesized nascent chains from stalled ribosomes and their subsequent degradation. RqcH recruits Ala-charged tRNA, and with RqcP directs the elongation of stalled nascent chains on 50S ribosomal subunits, leading to non-templated C-terminal alanine extensions (Ala tail). The Ala tail promotes nascent chain degradation. May add between 1 and at least 8 Ala residues. Binds to stalled 50S ribosomal subunits.</text>
</comment>
<protein>
    <recommendedName>
        <fullName evidence="5">Rqc2 homolog RqcH</fullName>
        <shortName evidence="5">RqcH</shortName>
    </recommendedName>
</protein>
<dbReference type="Pfam" id="PF05833">
    <property type="entry name" value="NFACT_N"/>
    <property type="match status" value="1"/>
</dbReference>
<evidence type="ECO:0000256" key="3">
    <source>
        <dbReference type="ARBA" id="ARBA00022884"/>
    </source>
</evidence>
<dbReference type="GO" id="GO:1990112">
    <property type="term" value="C:RQC complex"/>
    <property type="evidence" value="ECO:0007669"/>
    <property type="project" value="TreeGrafter"/>
</dbReference>
<reference evidence="7 8" key="1">
    <citation type="journal article" date="2015" name="Infect. Genet. Evol.">
        <title>Genomic sequences of six botulinum neurotoxin-producing strains representing three clostridial species illustrate the mobility and diversity of botulinum neurotoxin genes.</title>
        <authorList>
            <person name="Smith T.J."/>
            <person name="Hill K.K."/>
            <person name="Xie G."/>
            <person name="Foley B.T."/>
            <person name="Williamson C.H."/>
            <person name="Foster J.T."/>
            <person name="Johnson S.L."/>
            <person name="Chertkov O."/>
            <person name="Teshima H."/>
            <person name="Gibbons H.S."/>
            <person name="Johnsky L.A."/>
            <person name="Karavis M.A."/>
            <person name="Smith L.A."/>
        </authorList>
    </citation>
    <scope>NUCLEOTIDE SEQUENCE [LARGE SCALE GENOMIC DNA]</scope>
    <source>
        <strain evidence="7">Sullivan</strain>
    </source>
</reference>
<dbReference type="GO" id="GO:0043023">
    <property type="term" value="F:ribosomal large subunit binding"/>
    <property type="evidence" value="ECO:0007669"/>
    <property type="project" value="UniProtKB-UniRule"/>
</dbReference>
<keyword evidence="8" id="KW-1185">Reference proteome</keyword>
<proteinExistence type="inferred from homology"/>
<keyword evidence="2 5" id="KW-0699">rRNA-binding</keyword>
<gene>
    <name evidence="5" type="primary">rqcH</name>
    <name evidence="7" type="ORF">U729_2638</name>
</gene>
<dbReference type="InterPro" id="IPR008532">
    <property type="entry name" value="NFACT_RNA-bd"/>
</dbReference>
<evidence type="ECO:0000256" key="2">
    <source>
        <dbReference type="ARBA" id="ARBA00022730"/>
    </source>
</evidence>
<dbReference type="STRING" id="1561.NPD11_388"/>
<dbReference type="KEGG" id="cbv:U729_2638"/>
<dbReference type="AlphaFoldDB" id="A0A0A7FV52"/>
<dbReference type="PANTHER" id="PTHR15239">
    <property type="entry name" value="NUCLEAR EXPORT MEDIATOR FACTOR NEMF"/>
    <property type="match status" value="1"/>
</dbReference>
<organism evidence="7 8">
    <name type="scientific">Clostridium baratii str. Sullivan</name>
    <dbReference type="NCBI Taxonomy" id="1415775"/>
    <lineage>
        <taxon>Bacteria</taxon>
        <taxon>Bacillati</taxon>
        <taxon>Bacillota</taxon>
        <taxon>Clostridia</taxon>
        <taxon>Eubacteriales</taxon>
        <taxon>Clostridiaceae</taxon>
        <taxon>Clostridium</taxon>
    </lineage>
</organism>
<dbReference type="PANTHER" id="PTHR15239:SF6">
    <property type="entry name" value="RIBOSOME QUALITY CONTROL COMPLEX SUBUNIT NEMF"/>
    <property type="match status" value="1"/>
</dbReference>
<dbReference type="eggNOG" id="COG1293">
    <property type="taxonomic scope" value="Bacteria"/>
</dbReference>
<feature type="domain" description="NFACT RNA-binding" evidence="6">
    <location>
        <begin position="456"/>
        <end position="554"/>
    </location>
</feature>
<keyword evidence="3 5" id="KW-0694">RNA-binding</keyword>
<evidence type="ECO:0000313" key="8">
    <source>
        <dbReference type="Proteomes" id="UP000030635"/>
    </source>
</evidence>
<evidence type="ECO:0000313" key="7">
    <source>
        <dbReference type="EMBL" id="AIY82701.1"/>
    </source>
</evidence>
<keyword evidence="1 5" id="KW-0820">tRNA-binding</keyword>
<dbReference type="InterPro" id="IPR051608">
    <property type="entry name" value="RQC_Subunit_NEMF"/>
</dbReference>
<name>A0A0A7FV52_9CLOT</name>